<dbReference type="RefSeq" id="WP_182206236.1">
    <property type="nucleotide sequence ID" value="NZ_JACGLT010000012.1"/>
</dbReference>
<proteinExistence type="predicted"/>
<dbReference type="Proteomes" id="UP000541857">
    <property type="component" value="Unassembled WGS sequence"/>
</dbReference>
<feature type="compositionally biased region" description="Basic and acidic residues" evidence="1">
    <location>
        <begin position="1"/>
        <end position="14"/>
    </location>
</feature>
<feature type="region of interest" description="Disordered" evidence="1">
    <location>
        <begin position="1"/>
        <end position="24"/>
    </location>
</feature>
<dbReference type="Pfam" id="PF13481">
    <property type="entry name" value="AAA_25"/>
    <property type="match status" value="1"/>
</dbReference>
<dbReference type="AlphaFoldDB" id="A0A7W2M7K4"/>
<organism evidence="2 3">
    <name type="scientific">Gelidibacter maritimus</name>
    <dbReference type="NCBI Taxonomy" id="2761487"/>
    <lineage>
        <taxon>Bacteria</taxon>
        <taxon>Pseudomonadati</taxon>
        <taxon>Bacteroidota</taxon>
        <taxon>Flavobacteriia</taxon>
        <taxon>Flavobacteriales</taxon>
        <taxon>Flavobacteriaceae</taxon>
        <taxon>Gelidibacter</taxon>
    </lineage>
</organism>
<comment type="caution">
    <text evidence="2">The sequence shown here is derived from an EMBL/GenBank/DDBJ whole genome shotgun (WGS) entry which is preliminary data.</text>
</comment>
<dbReference type="EMBL" id="JACGLT010000012">
    <property type="protein sequence ID" value="MBA6153951.1"/>
    <property type="molecule type" value="Genomic_DNA"/>
</dbReference>
<dbReference type="SUPFAM" id="SSF52540">
    <property type="entry name" value="P-loop containing nucleoside triphosphate hydrolases"/>
    <property type="match status" value="1"/>
</dbReference>
<evidence type="ECO:0000313" key="3">
    <source>
        <dbReference type="Proteomes" id="UP000541857"/>
    </source>
</evidence>
<keyword evidence="3" id="KW-1185">Reference proteome</keyword>
<sequence>MAVDKLEYKNHQNEDPLTEISESTLTNSNVANGGSLSYSKKTIDQPFEFRKSFNALELFDLKTLDLPRLLNPFLQKSGLASLVGTSDTGKSTFLRQLGLSIVLKRKDFLGFTLNSEHHKVIYVTTEDDYNSVSFSLRKQIKELQKDNDGIELDNLKNLEFIFDSENLLETLTEKIEENPVDLIIIDAFADVFSKEINANTQVRTFLNSYSTLASKNNCLILFLHHIGKRTQTKSPSKDSIIGSQAFEAKMRVVLELRPNLHKPNLIDLWILKANFLESKYKQSSYVLELNENMYFKNSGMTNTRASDSKINNPAIIERVLSLHREGLSLRKIESALKNTEHVVGKSTVDTIIKNNTDQLKGS</sequence>
<protein>
    <submittedName>
        <fullName evidence="2">AAA family ATPase</fullName>
    </submittedName>
</protein>
<reference evidence="2 3" key="1">
    <citation type="submission" date="2020-07" db="EMBL/GenBank/DDBJ databases">
        <title>Bacterium isolated from marine sediment.</title>
        <authorList>
            <person name="Shang D."/>
        </authorList>
    </citation>
    <scope>NUCLEOTIDE SEQUENCE [LARGE SCALE GENOMIC DNA]</scope>
    <source>
        <strain evidence="2 3">F6074</strain>
    </source>
</reference>
<dbReference type="InterPro" id="IPR027417">
    <property type="entry name" value="P-loop_NTPase"/>
</dbReference>
<gene>
    <name evidence="2" type="ORF">H3Z82_14550</name>
</gene>
<dbReference type="Gene3D" id="3.40.50.300">
    <property type="entry name" value="P-loop containing nucleotide triphosphate hydrolases"/>
    <property type="match status" value="1"/>
</dbReference>
<evidence type="ECO:0000313" key="2">
    <source>
        <dbReference type="EMBL" id="MBA6153951.1"/>
    </source>
</evidence>
<name>A0A7W2M7K4_9FLAO</name>
<accession>A0A7W2M7K4</accession>
<evidence type="ECO:0000256" key="1">
    <source>
        <dbReference type="SAM" id="MobiDB-lite"/>
    </source>
</evidence>